<dbReference type="EMBL" id="MGDI01000019">
    <property type="protein sequence ID" value="OGL53934.1"/>
    <property type="molecule type" value="Genomic_DNA"/>
</dbReference>
<feature type="domain" description="Nudix hydrolase" evidence="1">
    <location>
        <begin position="6"/>
        <end position="136"/>
    </location>
</feature>
<dbReference type="InterPro" id="IPR000086">
    <property type="entry name" value="NUDIX_hydrolase_dom"/>
</dbReference>
<comment type="caution">
    <text evidence="2">The sequence shown here is derived from an EMBL/GenBank/DDBJ whole genome shotgun (WGS) entry which is preliminary data.</text>
</comment>
<accession>A0A1F7SL39</accession>
<sequence length="148" mass="17235">MNRNIPEIQSSHAILLVSGNYVLQLRDNKPTIAATGQWSLFGGVINNEETPLQSINREVLEELSIKPAEYRFLWFTDYYSNFEKAKTRTWFFVSDISSVWNKHKLMEGQDVGVFKFEQLSFLDMPSVMRQTIENFHKGTKIVGQRIKE</sequence>
<evidence type="ECO:0000259" key="1">
    <source>
        <dbReference type="PROSITE" id="PS51462"/>
    </source>
</evidence>
<dbReference type="Gene3D" id="3.90.79.10">
    <property type="entry name" value="Nucleoside Triphosphate Pyrophosphohydrolase"/>
    <property type="match status" value="1"/>
</dbReference>
<dbReference type="STRING" id="1817883.A3G31_00850"/>
<dbReference type="SUPFAM" id="SSF55811">
    <property type="entry name" value="Nudix"/>
    <property type="match status" value="1"/>
</dbReference>
<organism evidence="2 3">
    <name type="scientific">Candidatus Schekmanbacteria bacterium RIFCSPLOWO2_12_FULL_38_15</name>
    <dbReference type="NCBI Taxonomy" id="1817883"/>
    <lineage>
        <taxon>Bacteria</taxon>
        <taxon>Candidatus Schekmaniibacteriota</taxon>
    </lineage>
</organism>
<reference evidence="2 3" key="1">
    <citation type="journal article" date="2016" name="Nat. Commun.">
        <title>Thousands of microbial genomes shed light on interconnected biogeochemical processes in an aquifer system.</title>
        <authorList>
            <person name="Anantharaman K."/>
            <person name="Brown C.T."/>
            <person name="Hug L.A."/>
            <person name="Sharon I."/>
            <person name="Castelle C.J."/>
            <person name="Probst A.J."/>
            <person name="Thomas B.C."/>
            <person name="Singh A."/>
            <person name="Wilkins M.J."/>
            <person name="Karaoz U."/>
            <person name="Brodie E.L."/>
            <person name="Williams K.H."/>
            <person name="Hubbard S.S."/>
            <person name="Banfield J.F."/>
        </authorList>
    </citation>
    <scope>NUCLEOTIDE SEQUENCE [LARGE SCALE GENOMIC DNA]</scope>
</reference>
<dbReference type="PROSITE" id="PS51462">
    <property type="entry name" value="NUDIX"/>
    <property type="match status" value="1"/>
</dbReference>
<dbReference type="InterPro" id="IPR015797">
    <property type="entry name" value="NUDIX_hydrolase-like_dom_sf"/>
</dbReference>
<evidence type="ECO:0000313" key="2">
    <source>
        <dbReference type="EMBL" id="OGL53934.1"/>
    </source>
</evidence>
<dbReference type="AlphaFoldDB" id="A0A1F7SL39"/>
<dbReference type="Proteomes" id="UP000178082">
    <property type="component" value="Unassembled WGS sequence"/>
</dbReference>
<evidence type="ECO:0000313" key="3">
    <source>
        <dbReference type="Proteomes" id="UP000178082"/>
    </source>
</evidence>
<name>A0A1F7SL39_9BACT</name>
<gene>
    <name evidence="2" type="ORF">A3G31_00850</name>
</gene>
<dbReference type="Pfam" id="PF00293">
    <property type="entry name" value="NUDIX"/>
    <property type="match status" value="1"/>
</dbReference>
<protein>
    <recommendedName>
        <fullName evidence="1">Nudix hydrolase domain-containing protein</fullName>
    </recommendedName>
</protein>
<proteinExistence type="predicted"/>